<proteinExistence type="predicted"/>
<organism evidence="1">
    <name type="scientific">marine sediment metagenome</name>
    <dbReference type="NCBI Taxonomy" id="412755"/>
    <lineage>
        <taxon>unclassified sequences</taxon>
        <taxon>metagenomes</taxon>
        <taxon>ecological metagenomes</taxon>
    </lineage>
</organism>
<dbReference type="InterPro" id="IPR043519">
    <property type="entry name" value="NT_sf"/>
</dbReference>
<reference evidence="1" key="1">
    <citation type="journal article" date="2015" name="Nature">
        <title>Complex archaea that bridge the gap between prokaryotes and eukaryotes.</title>
        <authorList>
            <person name="Spang A."/>
            <person name="Saw J.H."/>
            <person name="Jorgensen S.L."/>
            <person name="Zaremba-Niedzwiedzka K."/>
            <person name="Martijn J."/>
            <person name="Lind A.E."/>
            <person name="van Eijk R."/>
            <person name="Schleper C."/>
            <person name="Guy L."/>
            <person name="Ettema T.J."/>
        </authorList>
    </citation>
    <scope>NUCLEOTIDE SEQUENCE</scope>
</reference>
<name>A0A0F9VK52_9ZZZZ</name>
<gene>
    <name evidence="1" type="ORF">LCGC14_0474030</name>
</gene>
<sequence>MGERREYAQRYKKLWISLSNWLKNKSGWKIGGVAKEGSRREGDFKNKSDLDMDFWISEPYQKQKVYDDIMPKLRKSYKGSQVQKGRSENVIKFTSNGLKVDIVLLPKKEFEKKVDKFKT</sequence>
<dbReference type="EMBL" id="LAZR01000508">
    <property type="protein sequence ID" value="KKN66203.1"/>
    <property type="molecule type" value="Genomic_DNA"/>
</dbReference>
<evidence type="ECO:0008006" key="2">
    <source>
        <dbReference type="Google" id="ProtNLM"/>
    </source>
</evidence>
<comment type="caution">
    <text evidence="1">The sequence shown here is derived from an EMBL/GenBank/DDBJ whole genome shotgun (WGS) entry which is preliminary data.</text>
</comment>
<dbReference type="SUPFAM" id="SSF81301">
    <property type="entry name" value="Nucleotidyltransferase"/>
    <property type="match status" value="1"/>
</dbReference>
<dbReference type="AlphaFoldDB" id="A0A0F9VK52"/>
<protein>
    <recommendedName>
        <fullName evidence="2">Polymerase nucleotidyl transferase domain-containing protein</fullName>
    </recommendedName>
</protein>
<accession>A0A0F9VK52</accession>
<evidence type="ECO:0000313" key="1">
    <source>
        <dbReference type="EMBL" id="KKN66203.1"/>
    </source>
</evidence>